<evidence type="ECO:0000313" key="1">
    <source>
        <dbReference type="EMBL" id="KAJ2988982.1"/>
    </source>
</evidence>
<dbReference type="Proteomes" id="UP001143856">
    <property type="component" value="Unassembled WGS sequence"/>
</dbReference>
<evidence type="ECO:0000313" key="2">
    <source>
        <dbReference type="Proteomes" id="UP001143856"/>
    </source>
</evidence>
<protein>
    <submittedName>
        <fullName evidence="1">Uncharacterized protein</fullName>
    </submittedName>
</protein>
<dbReference type="EMBL" id="JAPDGR010000582">
    <property type="protein sequence ID" value="KAJ2988982.1"/>
    <property type="molecule type" value="Genomic_DNA"/>
</dbReference>
<keyword evidence="2" id="KW-1185">Reference proteome</keyword>
<name>A0ACC1PBE5_9PEZI</name>
<sequence length="944" mass="103267">MEDGFSFQGALQHLCMRGLDVINRGFSGYNTKNALELLPQIFLPPSPTNPRIEYLVCYGAGRATCPALSSVHPLVLLGANDACLPVPTSTQGVPIAQYKENLIKRSSRRMLPDTDPALVITHEHIKAHNPKILLVTPPPLDEIRSFAIDLEKGHKERVRTAAISAQYSETVRQVAAEQGVMLIDLQKAVMEKAISMTPDYDPSGPPLGYPEGKRGALERLLPDGLHMSGEAYKVLFDIVKPHIKLPNDYYVFPEWRILIANIITPHHIISIPAPQFATPAGSENSNLHYRIKSARLETRTRPYEREAISPDYIVEPRAILSRLQITKPKFTHVDAHVYVRGYHIRPETQEISKYTCCPLPATCFSSSPEFHDFVATRICPPSCNAPRCPASSRTYSPAPISLYRCRQLGVGMDPRFPATRDELYNVQMDVKQVQIVQNSHAERLSRLEKRQADDAAIKSVWNSPFPSALSGTPQHGPIQMPSSEIFDDFDEQSQNLLGSLQLDAEDEPTRRGAASRANSVRFDESALQSSSWAHNGRQSGDFGPIRPGSGLGTHGLMERSMSHKSDGRHSSAGHSVHSVHSHHSVASGRGSSLGLDTTFTPGGQEEESPVGIPEPPPSFFILGSVPSIVRCWLTPNFSHDTLLYADICTGSQKSIIEFSLIKDLGLTDDVHRDLDGVHRIRLHVYLTEATVSHSNSRGASPAPQMPSLGCTFEVAGVDQPDIADAKKAIRIFIGSEALREHSADVLFSQNRMTLYSSDREKLSVPFVRPEDHGAFKNIRTMAVFAEKPKLNATARPFVLGDSKTPPTVNTASESVQIKTAQDETDSHEVNTPVSEQASQQPGTADASTISESGGESERFSKENSVTEQSGIKDSDTQPPLSDGTRRASGASGIWNSWRQGTATNGDQKESALLSGYQPAGRGRNMKILKPMKSTSSSSARTGAA</sequence>
<accession>A0ACC1PBE5</accession>
<organism evidence="1 2">
    <name type="scientific">Xylaria curta</name>
    <dbReference type="NCBI Taxonomy" id="42375"/>
    <lineage>
        <taxon>Eukaryota</taxon>
        <taxon>Fungi</taxon>
        <taxon>Dikarya</taxon>
        <taxon>Ascomycota</taxon>
        <taxon>Pezizomycotina</taxon>
        <taxon>Sordariomycetes</taxon>
        <taxon>Xylariomycetidae</taxon>
        <taxon>Xylariales</taxon>
        <taxon>Xylariaceae</taxon>
        <taxon>Xylaria</taxon>
    </lineage>
</organism>
<gene>
    <name evidence="1" type="ORF">NUW58_g3698</name>
</gene>
<proteinExistence type="predicted"/>
<comment type="caution">
    <text evidence="1">The sequence shown here is derived from an EMBL/GenBank/DDBJ whole genome shotgun (WGS) entry which is preliminary data.</text>
</comment>
<reference evidence="1" key="1">
    <citation type="submission" date="2022-10" db="EMBL/GenBank/DDBJ databases">
        <title>Genome Sequence of Xylaria curta.</title>
        <authorList>
            <person name="Buettner E."/>
        </authorList>
    </citation>
    <scope>NUCLEOTIDE SEQUENCE</scope>
    <source>
        <strain evidence="1">Babe10</strain>
    </source>
</reference>